<name>A0ABR3R0C2_9PLEO</name>
<gene>
    <name evidence="3" type="ORF">SLS60_008353</name>
</gene>
<feature type="compositionally biased region" description="Low complexity" evidence="2">
    <location>
        <begin position="233"/>
        <end position="254"/>
    </location>
</feature>
<feature type="region of interest" description="Disordered" evidence="2">
    <location>
        <begin position="185"/>
        <end position="365"/>
    </location>
</feature>
<reference evidence="3 4" key="1">
    <citation type="submission" date="2024-02" db="EMBL/GenBank/DDBJ databases">
        <title>De novo assembly and annotation of 12 fungi associated with fruit tree decline syndrome in Ontario, Canada.</title>
        <authorList>
            <person name="Sulman M."/>
            <person name="Ellouze W."/>
            <person name="Ilyukhin E."/>
        </authorList>
    </citation>
    <scope>NUCLEOTIDE SEQUENCE [LARGE SCALE GENOMIC DNA]</scope>
    <source>
        <strain evidence="3 4">M42-189</strain>
    </source>
</reference>
<dbReference type="Proteomes" id="UP001521785">
    <property type="component" value="Unassembled WGS sequence"/>
</dbReference>
<accession>A0ABR3R0C2</accession>
<comment type="caution">
    <text evidence="3">The sequence shown here is derived from an EMBL/GenBank/DDBJ whole genome shotgun (WGS) entry which is preliminary data.</text>
</comment>
<proteinExistence type="predicted"/>
<organism evidence="3 4">
    <name type="scientific">Paraconiothyrium brasiliense</name>
    <dbReference type="NCBI Taxonomy" id="300254"/>
    <lineage>
        <taxon>Eukaryota</taxon>
        <taxon>Fungi</taxon>
        <taxon>Dikarya</taxon>
        <taxon>Ascomycota</taxon>
        <taxon>Pezizomycotina</taxon>
        <taxon>Dothideomycetes</taxon>
        <taxon>Pleosporomycetidae</taxon>
        <taxon>Pleosporales</taxon>
        <taxon>Massarineae</taxon>
        <taxon>Didymosphaeriaceae</taxon>
        <taxon>Paraconiothyrium</taxon>
    </lineage>
</organism>
<evidence type="ECO:0000313" key="4">
    <source>
        <dbReference type="Proteomes" id="UP001521785"/>
    </source>
</evidence>
<feature type="compositionally biased region" description="Basic and acidic residues" evidence="2">
    <location>
        <begin position="185"/>
        <end position="205"/>
    </location>
</feature>
<evidence type="ECO:0000313" key="3">
    <source>
        <dbReference type="EMBL" id="KAL1597866.1"/>
    </source>
</evidence>
<protein>
    <submittedName>
        <fullName evidence="3">Uncharacterized protein</fullName>
    </submittedName>
</protein>
<keyword evidence="4" id="KW-1185">Reference proteome</keyword>
<feature type="coiled-coil region" evidence="1">
    <location>
        <begin position="392"/>
        <end position="419"/>
    </location>
</feature>
<dbReference type="EMBL" id="JAKJXO020000012">
    <property type="protein sequence ID" value="KAL1597866.1"/>
    <property type="molecule type" value="Genomic_DNA"/>
</dbReference>
<sequence length="426" mass="47562">MDLANVPATTGVASIRSLVRGYDLEAALDCLPSAAELTITPQTDVPSEHPFKLLIGTRYDDRVWIGLTTTPKRASGPGFKIFITTEDTITSHTVDVLDNSDLVQPFRRLWEKTSMVTGTVWHGGHDTRRGMLKSFAYWYLLIEAERIGRKLLVPDSIRRYLVEGLKMVGVEAYSVEETVLGENVSTKEHDLRKERDTFKRQHPELFEDEEQEPKRRSRRIKQAHMDEQEAGQDLSSTLPSSSSSTSEGESDASGGYTDSDLQTRKKACNFPRTSGGIRSLMMRFPRPHQQVPPQQYSNPWPAASKRPKGRQVTSHGTSGVEIEAGSDYPNVDFEDGDNAFTPALQGPSQGHEHLPGYAHPSPSTSMDGVTQIENFENLKELMAADTALHTEYQYHLAKAEALKRQLEEHRDTIGKVMAKAVAARKK</sequence>
<evidence type="ECO:0000256" key="2">
    <source>
        <dbReference type="SAM" id="MobiDB-lite"/>
    </source>
</evidence>
<evidence type="ECO:0000256" key="1">
    <source>
        <dbReference type="SAM" id="Coils"/>
    </source>
</evidence>
<keyword evidence="1" id="KW-0175">Coiled coil</keyword>